<sequence>MTPIDCDLRRQQDADYPFIERLYASTRAAEMASCGWPPVAVAEFLRHQCQLQYLHYRDHFPDAEFWIVERQGTAIGRLYLSWGDTTLQLIDIALLPEHRGKGIGSALLDMLLTRADKHQLAVGLHVEIDNPARLLYLRLGFETLNDEGLYLRMQRAAASRGCNTSRDSGTRTATEQGRHRGAR</sequence>
<dbReference type="Proteomes" id="UP000599578">
    <property type="component" value="Unassembled WGS sequence"/>
</dbReference>
<dbReference type="CDD" id="cd04301">
    <property type="entry name" value="NAT_SF"/>
    <property type="match status" value="1"/>
</dbReference>
<dbReference type="SUPFAM" id="SSF55729">
    <property type="entry name" value="Acyl-CoA N-acyltransferases (Nat)"/>
    <property type="match status" value="1"/>
</dbReference>
<keyword evidence="2" id="KW-0012">Acyltransferase</keyword>
<evidence type="ECO:0000313" key="6">
    <source>
        <dbReference type="Proteomes" id="UP000599578"/>
    </source>
</evidence>
<gene>
    <name evidence="5" type="ORF">GCM10011348_20730</name>
</gene>
<keyword evidence="6" id="KW-1185">Reference proteome</keyword>
<keyword evidence="1" id="KW-0808">Transferase</keyword>
<evidence type="ECO:0000313" key="5">
    <source>
        <dbReference type="EMBL" id="GGO81514.1"/>
    </source>
</evidence>
<dbReference type="GO" id="GO:0016747">
    <property type="term" value="F:acyltransferase activity, transferring groups other than amino-acyl groups"/>
    <property type="evidence" value="ECO:0007669"/>
    <property type="project" value="InterPro"/>
</dbReference>
<dbReference type="Gene3D" id="3.40.630.30">
    <property type="match status" value="1"/>
</dbReference>
<dbReference type="EMBL" id="BMLT01000004">
    <property type="protein sequence ID" value="GGO81514.1"/>
    <property type="molecule type" value="Genomic_DNA"/>
</dbReference>
<dbReference type="InterPro" id="IPR000182">
    <property type="entry name" value="GNAT_dom"/>
</dbReference>
<dbReference type="InterPro" id="IPR050832">
    <property type="entry name" value="Bact_Acetyltransf"/>
</dbReference>
<reference evidence="5 6" key="1">
    <citation type="journal article" date="2014" name="Int. J. Syst. Evol. Microbiol.">
        <title>Complete genome sequence of Corynebacterium casei LMG S-19264T (=DSM 44701T), isolated from a smear-ripened cheese.</title>
        <authorList>
            <consortium name="US DOE Joint Genome Institute (JGI-PGF)"/>
            <person name="Walter F."/>
            <person name="Albersmeier A."/>
            <person name="Kalinowski J."/>
            <person name="Ruckert C."/>
        </authorList>
    </citation>
    <scope>NUCLEOTIDE SEQUENCE [LARGE SCALE GENOMIC DNA]</scope>
    <source>
        <strain evidence="5 6">CGMCC 1.7286</strain>
    </source>
</reference>
<dbReference type="PANTHER" id="PTHR43877:SF2">
    <property type="entry name" value="AMINOALKYLPHOSPHONATE N-ACETYLTRANSFERASE-RELATED"/>
    <property type="match status" value="1"/>
</dbReference>
<accession>A0A917ZG37</accession>
<evidence type="ECO:0000256" key="2">
    <source>
        <dbReference type="ARBA" id="ARBA00023315"/>
    </source>
</evidence>
<protein>
    <submittedName>
        <fullName evidence="5">N-acetyltransferase GCN5</fullName>
    </submittedName>
</protein>
<comment type="caution">
    <text evidence="5">The sequence shown here is derived from an EMBL/GenBank/DDBJ whole genome shotgun (WGS) entry which is preliminary data.</text>
</comment>
<evidence type="ECO:0000256" key="1">
    <source>
        <dbReference type="ARBA" id="ARBA00022679"/>
    </source>
</evidence>
<dbReference type="PROSITE" id="PS51186">
    <property type="entry name" value="GNAT"/>
    <property type="match status" value="1"/>
</dbReference>
<feature type="region of interest" description="Disordered" evidence="3">
    <location>
        <begin position="161"/>
        <end position="183"/>
    </location>
</feature>
<feature type="compositionally biased region" description="Polar residues" evidence="3">
    <location>
        <begin position="161"/>
        <end position="175"/>
    </location>
</feature>
<proteinExistence type="predicted"/>
<evidence type="ECO:0000256" key="3">
    <source>
        <dbReference type="SAM" id="MobiDB-lite"/>
    </source>
</evidence>
<name>A0A917ZG37_9GAMM</name>
<dbReference type="AlphaFoldDB" id="A0A917ZG37"/>
<dbReference type="RefSeq" id="WP_229721871.1">
    <property type="nucleotide sequence ID" value="NZ_BMLT01000004.1"/>
</dbReference>
<dbReference type="Pfam" id="PF00583">
    <property type="entry name" value="Acetyltransf_1"/>
    <property type="match status" value="1"/>
</dbReference>
<dbReference type="InterPro" id="IPR016181">
    <property type="entry name" value="Acyl_CoA_acyltransferase"/>
</dbReference>
<feature type="domain" description="N-acetyltransferase" evidence="4">
    <location>
        <begin position="6"/>
        <end position="158"/>
    </location>
</feature>
<dbReference type="PANTHER" id="PTHR43877">
    <property type="entry name" value="AMINOALKYLPHOSPHONATE N-ACETYLTRANSFERASE-RELATED-RELATED"/>
    <property type="match status" value="1"/>
</dbReference>
<evidence type="ECO:0000259" key="4">
    <source>
        <dbReference type="PROSITE" id="PS51186"/>
    </source>
</evidence>
<organism evidence="5 6">
    <name type="scientific">Marinobacterium nitratireducens</name>
    <dbReference type="NCBI Taxonomy" id="518897"/>
    <lineage>
        <taxon>Bacteria</taxon>
        <taxon>Pseudomonadati</taxon>
        <taxon>Pseudomonadota</taxon>
        <taxon>Gammaproteobacteria</taxon>
        <taxon>Oceanospirillales</taxon>
        <taxon>Oceanospirillaceae</taxon>
        <taxon>Marinobacterium</taxon>
    </lineage>
</organism>